<protein>
    <submittedName>
        <fullName evidence="2">Uncharacterized protein</fullName>
    </submittedName>
</protein>
<evidence type="ECO:0000313" key="2">
    <source>
        <dbReference type="EMBL" id="KAA1075710.1"/>
    </source>
</evidence>
<feature type="region of interest" description="Disordered" evidence="1">
    <location>
        <begin position="60"/>
        <end position="124"/>
    </location>
</feature>
<proteinExistence type="predicted"/>
<reference evidence="2 3" key="1">
    <citation type="submission" date="2019-05" db="EMBL/GenBank/DDBJ databases">
        <title>Emergence of the Ug99 lineage of the wheat stem rust pathogen through somatic hybridization.</title>
        <authorList>
            <person name="Li F."/>
            <person name="Upadhyaya N.M."/>
            <person name="Sperschneider J."/>
            <person name="Matny O."/>
            <person name="Nguyen-Phuc H."/>
            <person name="Mago R."/>
            <person name="Raley C."/>
            <person name="Miller M.E."/>
            <person name="Silverstein K.A.T."/>
            <person name="Henningsen E."/>
            <person name="Hirsch C.D."/>
            <person name="Visser B."/>
            <person name="Pretorius Z.A."/>
            <person name="Steffenson B.J."/>
            <person name="Schwessinger B."/>
            <person name="Dodds P.N."/>
            <person name="Figueroa M."/>
        </authorList>
    </citation>
    <scope>NUCLEOTIDE SEQUENCE [LARGE SCALE GENOMIC DNA]</scope>
    <source>
        <strain evidence="2">21-0</strain>
    </source>
</reference>
<comment type="caution">
    <text evidence="2">The sequence shown here is derived from an EMBL/GenBank/DDBJ whole genome shotgun (WGS) entry which is preliminary data.</text>
</comment>
<dbReference type="Proteomes" id="UP000324748">
    <property type="component" value="Unassembled WGS sequence"/>
</dbReference>
<sequence>MDIPARLQRTPPPANQSALKHNQPSLRANRQRRQRAVVLNILDDLSQPRLLAQPGFTAFRPKSARHKQKPIGPLMGPALLPQPQSPRTEDLAPLPVAASPKLSPLPMDHPPADQTPAMNDRPSRDARRRIAHNLLPKTHRPPSTSSLHFWPAVACQVLANDSSERSQSRRLSVTYLMQSQLSHPSWEHPAIPSSHLIQAIPSIPSHPEIPSIPAIPAIPSIPAYSGNPIDPGHSGNPIYPSLSHPFRHSRHHQLLTNIHGEQ</sequence>
<dbReference type="AlphaFoldDB" id="A0A5B0MIU9"/>
<gene>
    <name evidence="2" type="ORF">PGT21_000179</name>
</gene>
<feature type="compositionally biased region" description="Polar residues" evidence="1">
    <location>
        <begin position="15"/>
        <end position="25"/>
    </location>
</feature>
<dbReference type="EMBL" id="VSWC01000153">
    <property type="protein sequence ID" value="KAA1075710.1"/>
    <property type="molecule type" value="Genomic_DNA"/>
</dbReference>
<keyword evidence="3" id="KW-1185">Reference proteome</keyword>
<feature type="region of interest" description="Disordered" evidence="1">
    <location>
        <begin position="1"/>
        <end position="30"/>
    </location>
</feature>
<name>A0A5B0MIU9_PUCGR</name>
<organism evidence="2 3">
    <name type="scientific">Puccinia graminis f. sp. tritici</name>
    <dbReference type="NCBI Taxonomy" id="56615"/>
    <lineage>
        <taxon>Eukaryota</taxon>
        <taxon>Fungi</taxon>
        <taxon>Dikarya</taxon>
        <taxon>Basidiomycota</taxon>
        <taxon>Pucciniomycotina</taxon>
        <taxon>Pucciniomycetes</taxon>
        <taxon>Pucciniales</taxon>
        <taxon>Pucciniaceae</taxon>
        <taxon>Puccinia</taxon>
    </lineage>
</organism>
<evidence type="ECO:0000256" key="1">
    <source>
        <dbReference type="SAM" id="MobiDB-lite"/>
    </source>
</evidence>
<accession>A0A5B0MIU9</accession>
<evidence type="ECO:0000313" key="3">
    <source>
        <dbReference type="Proteomes" id="UP000324748"/>
    </source>
</evidence>